<dbReference type="InterPro" id="IPR003719">
    <property type="entry name" value="Phenazine_PhzF-like"/>
</dbReference>
<feature type="region of interest" description="Disordered" evidence="4">
    <location>
        <begin position="1"/>
        <end position="58"/>
    </location>
</feature>
<comment type="caution">
    <text evidence="5">The sequence shown here is derived from an EMBL/GenBank/DDBJ whole genome shotgun (WGS) entry which is preliminary data.</text>
</comment>
<dbReference type="PIRSF" id="PIRSF016184">
    <property type="entry name" value="PhzC_PhzF"/>
    <property type="match status" value="1"/>
</dbReference>
<comment type="similarity">
    <text evidence="1">Belongs to the PhzF family.</text>
</comment>
<dbReference type="Pfam" id="PF02567">
    <property type="entry name" value="PhzC-PhzF"/>
    <property type="match status" value="1"/>
</dbReference>
<dbReference type="Gene3D" id="3.10.310.10">
    <property type="entry name" value="Diaminopimelate Epimerase, Chain A, domain 1"/>
    <property type="match status" value="2"/>
</dbReference>
<gene>
    <name evidence="5" type="ORF">PV367_39730</name>
</gene>
<sequence length="338" mass="35636">MTKDTHDTHDAHNTHGTHGTHGTHDAHDAHDAHDTNGTSPVDHPEPSAGTPRPETPLPEILRYSSFTHDPAGGNPAGVVLDASGLDDVTMLAIAAEVGYSETAFVTAADETARRFRVRYFSPLAEVAFCGHATVALAVALAERLGPGGILLDTLAGEIPVATTVDEADGTARATLTSVPTRSRPTTTSELDAALKALGWSPDDLDPALPPHVAFGGVDHLVLAAGSRARLADLDYDFDGLAEVMRRHDWTTVHLVWRESPEHFHARDPFPVGGVVEDPATGAAAAAFGGYLRTLGLVTAPATVTIRQGEDMGRPSDLRIDVSPEDLHTRVTGQAVPID</sequence>
<dbReference type="RefSeq" id="WP_319698431.1">
    <property type="nucleotide sequence ID" value="NZ_JARAWN010000458.1"/>
</dbReference>
<evidence type="ECO:0000313" key="6">
    <source>
        <dbReference type="Proteomes" id="UP001273589"/>
    </source>
</evidence>
<organism evidence="5 6">
    <name type="scientific">Streptomyces europaeiscabiei</name>
    <dbReference type="NCBI Taxonomy" id="146819"/>
    <lineage>
        <taxon>Bacteria</taxon>
        <taxon>Bacillati</taxon>
        <taxon>Actinomycetota</taxon>
        <taxon>Actinomycetes</taxon>
        <taxon>Kitasatosporales</taxon>
        <taxon>Streptomycetaceae</taxon>
        <taxon>Streptomyces</taxon>
    </lineage>
</organism>
<dbReference type="Proteomes" id="UP001273589">
    <property type="component" value="Unassembled WGS sequence"/>
</dbReference>
<protein>
    <submittedName>
        <fullName evidence="5">PhzF family phenazine biosynthesis isomerase</fullName>
    </submittedName>
</protein>
<name>A0AAJ2UR45_9ACTN</name>
<keyword evidence="2 5" id="KW-0413">Isomerase</keyword>
<evidence type="ECO:0000256" key="1">
    <source>
        <dbReference type="ARBA" id="ARBA00008270"/>
    </source>
</evidence>
<dbReference type="NCBIfam" id="TIGR00654">
    <property type="entry name" value="PhzF_family"/>
    <property type="match status" value="1"/>
</dbReference>
<evidence type="ECO:0000256" key="2">
    <source>
        <dbReference type="ARBA" id="ARBA00023235"/>
    </source>
</evidence>
<dbReference type="EMBL" id="JARAWN010000458">
    <property type="protein sequence ID" value="MDX3135794.1"/>
    <property type="molecule type" value="Genomic_DNA"/>
</dbReference>
<evidence type="ECO:0000256" key="4">
    <source>
        <dbReference type="SAM" id="MobiDB-lite"/>
    </source>
</evidence>
<dbReference type="GO" id="GO:0016853">
    <property type="term" value="F:isomerase activity"/>
    <property type="evidence" value="ECO:0007669"/>
    <property type="project" value="UniProtKB-KW"/>
</dbReference>
<feature type="active site" evidence="3">
    <location>
        <position position="101"/>
    </location>
</feature>
<evidence type="ECO:0000313" key="5">
    <source>
        <dbReference type="EMBL" id="MDX3135794.1"/>
    </source>
</evidence>
<proteinExistence type="inferred from homology"/>
<dbReference type="PANTHER" id="PTHR13774:SF39">
    <property type="entry name" value="BIOSYNTHESIS PROTEIN, PUTATIVE-RELATED"/>
    <property type="match status" value="1"/>
</dbReference>
<reference evidence="5" key="1">
    <citation type="journal article" date="2023" name="Microb. Genom.">
        <title>Mesoterricola silvestris gen. nov., sp. nov., Mesoterricola sediminis sp. nov., Geothrix oryzae sp. nov., Geothrix edaphica sp. nov., Geothrix rubra sp. nov., and Geothrix limicola sp. nov., six novel members of Acidobacteriota isolated from soils.</title>
        <authorList>
            <person name="Weisberg A.J."/>
            <person name="Pearce E."/>
            <person name="Kramer C.G."/>
            <person name="Chang J.H."/>
            <person name="Clarke C.R."/>
        </authorList>
    </citation>
    <scope>NUCLEOTIDE SEQUENCE</scope>
    <source>
        <strain evidence="5">ND06-05F</strain>
    </source>
</reference>
<feature type="compositionally biased region" description="Basic and acidic residues" evidence="4">
    <location>
        <begin position="1"/>
        <end position="13"/>
    </location>
</feature>
<dbReference type="GO" id="GO:0005737">
    <property type="term" value="C:cytoplasm"/>
    <property type="evidence" value="ECO:0007669"/>
    <property type="project" value="TreeGrafter"/>
</dbReference>
<dbReference type="SUPFAM" id="SSF54506">
    <property type="entry name" value="Diaminopimelate epimerase-like"/>
    <property type="match status" value="1"/>
</dbReference>
<accession>A0AAJ2UR45</accession>
<dbReference type="PANTHER" id="PTHR13774">
    <property type="entry name" value="PHENAZINE BIOSYNTHESIS PROTEIN"/>
    <property type="match status" value="1"/>
</dbReference>
<feature type="compositionally biased region" description="Basic and acidic residues" evidence="4">
    <location>
        <begin position="22"/>
        <end position="34"/>
    </location>
</feature>
<evidence type="ECO:0000256" key="3">
    <source>
        <dbReference type="PIRSR" id="PIRSR016184-1"/>
    </source>
</evidence>
<dbReference type="AlphaFoldDB" id="A0AAJ2UR45"/>